<evidence type="ECO:0000313" key="3">
    <source>
        <dbReference type="EMBL" id="PSB28137.1"/>
    </source>
</evidence>
<evidence type="ECO:0000259" key="2">
    <source>
        <dbReference type="Pfam" id="PF03358"/>
    </source>
</evidence>
<feature type="region of interest" description="Disordered" evidence="1">
    <location>
        <begin position="1"/>
        <end position="22"/>
    </location>
</feature>
<evidence type="ECO:0000313" key="4">
    <source>
        <dbReference type="Proteomes" id="UP000239576"/>
    </source>
</evidence>
<dbReference type="PANTHER" id="PTHR30543:SF21">
    <property type="entry name" value="NAD(P)H-DEPENDENT FMN REDUCTASE LOT6"/>
    <property type="match status" value="1"/>
</dbReference>
<dbReference type="InterPro" id="IPR050712">
    <property type="entry name" value="NAD(P)H-dep_reductase"/>
</dbReference>
<organism evidence="3 4">
    <name type="scientific">Stenomitos frigidus ULC18</name>
    <dbReference type="NCBI Taxonomy" id="2107698"/>
    <lineage>
        <taxon>Bacteria</taxon>
        <taxon>Bacillati</taxon>
        <taxon>Cyanobacteriota</taxon>
        <taxon>Cyanophyceae</taxon>
        <taxon>Leptolyngbyales</taxon>
        <taxon>Leptolyngbyaceae</taxon>
        <taxon>Stenomitos</taxon>
    </lineage>
</organism>
<dbReference type="SUPFAM" id="SSF52218">
    <property type="entry name" value="Flavoproteins"/>
    <property type="match status" value="1"/>
</dbReference>
<sequence length="202" mass="21342">MSSHRPVKRQPERSEKRVAVTTGSTSQPVRILAISGSLRQVSSNTALLQAAIAAAPTTVEMRLYGGLGDLPHFNPDLEPMEPPVVTDLRAHVKWADGLIISSPEYAHGVPGVLKNALDWLVSGEEFIGKPIALFNASLRAVHAQAALTEIVTTMAGRMVPEASITAALLGKNLDAAGIVADAEIFGQLQAAVISFAKAIESF</sequence>
<comment type="caution">
    <text evidence="3">The sequence shown here is derived from an EMBL/GenBank/DDBJ whole genome shotgun (WGS) entry which is preliminary data.</text>
</comment>
<dbReference type="Proteomes" id="UP000239576">
    <property type="component" value="Unassembled WGS sequence"/>
</dbReference>
<keyword evidence="4" id="KW-1185">Reference proteome</keyword>
<dbReference type="Gene3D" id="3.40.50.360">
    <property type="match status" value="1"/>
</dbReference>
<reference evidence="3 4" key="2">
    <citation type="submission" date="2018-03" db="EMBL/GenBank/DDBJ databases">
        <title>The ancient ancestry and fast evolution of plastids.</title>
        <authorList>
            <person name="Moore K.R."/>
            <person name="Magnabosco C."/>
            <person name="Momper L."/>
            <person name="Gold D.A."/>
            <person name="Bosak T."/>
            <person name="Fournier G.P."/>
        </authorList>
    </citation>
    <scope>NUCLEOTIDE SEQUENCE [LARGE SCALE GENOMIC DNA]</scope>
    <source>
        <strain evidence="3 4">ULC18</strain>
    </source>
</reference>
<accession>A0A2T1E5W0</accession>
<dbReference type="EMBL" id="PVWK01000083">
    <property type="protein sequence ID" value="PSB28137.1"/>
    <property type="molecule type" value="Genomic_DNA"/>
</dbReference>
<reference evidence="4" key="1">
    <citation type="submission" date="2018-02" db="EMBL/GenBank/DDBJ databases">
        <authorList>
            <person name="Moore K."/>
            <person name="Momper L."/>
        </authorList>
    </citation>
    <scope>NUCLEOTIDE SEQUENCE [LARGE SCALE GENOMIC DNA]</scope>
    <source>
        <strain evidence="4">ULC18</strain>
    </source>
</reference>
<feature type="domain" description="NADPH-dependent FMN reductase-like" evidence="2">
    <location>
        <begin position="30"/>
        <end position="161"/>
    </location>
</feature>
<dbReference type="OrthoDB" id="9806724at2"/>
<evidence type="ECO:0000256" key="1">
    <source>
        <dbReference type="SAM" id="MobiDB-lite"/>
    </source>
</evidence>
<dbReference type="GO" id="GO:0016491">
    <property type="term" value="F:oxidoreductase activity"/>
    <property type="evidence" value="ECO:0007669"/>
    <property type="project" value="InterPro"/>
</dbReference>
<dbReference type="GO" id="GO:0010181">
    <property type="term" value="F:FMN binding"/>
    <property type="evidence" value="ECO:0007669"/>
    <property type="project" value="TreeGrafter"/>
</dbReference>
<dbReference type="PANTHER" id="PTHR30543">
    <property type="entry name" value="CHROMATE REDUCTASE"/>
    <property type="match status" value="1"/>
</dbReference>
<proteinExistence type="predicted"/>
<dbReference type="Pfam" id="PF03358">
    <property type="entry name" value="FMN_red"/>
    <property type="match status" value="1"/>
</dbReference>
<name>A0A2T1E5W0_9CYAN</name>
<protein>
    <submittedName>
        <fullName evidence="3">FMN reductase</fullName>
    </submittedName>
</protein>
<dbReference type="GO" id="GO:0005829">
    <property type="term" value="C:cytosol"/>
    <property type="evidence" value="ECO:0007669"/>
    <property type="project" value="TreeGrafter"/>
</dbReference>
<dbReference type="InterPro" id="IPR005025">
    <property type="entry name" value="FMN_Rdtase-like_dom"/>
</dbReference>
<dbReference type="AlphaFoldDB" id="A0A2T1E5W0"/>
<feature type="compositionally biased region" description="Basic and acidic residues" evidence="1">
    <location>
        <begin position="9"/>
        <end position="18"/>
    </location>
</feature>
<dbReference type="InterPro" id="IPR029039">
    <property type="entry name" value="Flavoprotein-like_sf"/>
</dbReference>
<gene>
    <name evidence="3" type="ORF">C7B82_14940</name>
</gene>